<dbReference type="KEGG" id="fmg:HYN48_13995"/>
<reference evidence="1 2" key="1">
    <citation type="submission" date="2018-04" db="EMBL/GenBank/DDBJ databases">
        <title>Genome sequencing of Flavobacterium sp. HYN0048.</title>
        <authorList>
            <person name="Yi H."/>
            <person name="Baek C."/>
        </authorList>
    </citation>
    <scope>NUCLEOTIDE SEQUENCE [LARGE SCALE GENOMIC DNA]</scope>
    <source>
        <strain evidence="1 2">HYN0048</strain>
    </source>
</reference>
<name>A0A2S0RJ06_9FLAO</name>
<evidence type="ECO:0000313" key="1">
    <source>
        <dbReference type="EMBL" id="AWA31111.1"/>
    </source>
</evidence>
<organism evidence="1 2">
    <name type="scientific">Flavobacterium magnum</name>
    <dbReference type="NCBI Taxonomy" id="2162713"/>
    <lineage>
        <taxon>Bacteria</taxon>
        <taxon>Pseudomonadati</taxon>
        <taxon>Bacteroidota</taxon>
        <taxon>Flavobacteriia</taxon>
        <taxon>Flavobacteriales</taxon>
        <taxon>Flavobacteriaceae</taxon>
        <taxon>Flavobacterium</taxon>
    </lineage>
</organism>
<dbReference type="Gene3D" id="3.30.420.60">
    <property type="entry name" value="eRF1 domain 2"/>
    <property type="match status" value="1"/>
</dbReference>
<dbReference type="InterPro" id="IPR042226">
    <property type="entry name" value="eFR1_2_sf"/>
</dbReference>
<dbReference type="EMBL" id="CP028811">
    <property type="protein sequence ID" value="AWA31111.1"/>
    <property type="molecule type" value="Genomic_DNA"/>
</dbReference>
<dbReference type="Proteomes" id="UP000244193">
    <property type="component" value="Chromosome"/>
</dbReference>
<evidence type="ECO:0000313" key="2">
    <source>
        <dbReference type="Proteomes" id="UP000244193"/>
    </source>
</evidence>
<sequence length="125" mass="14066">MSDKNKKVFGVWMDSRNATIVGKSEINNSEFKVLGHVTNAGPDNNSSEKTSNNQEIALMQKFFKEIAGKMQNIDEIHITGTGQSQEQFIRFLAETPQYENAVSSESTSNKMSDENLIEYIGKHFN</sequence>
<protein>
    <submittedName>
        <fullName evidence="1">Uncharacterized protein</fullName>
    </submittedName>
</protein>
<dbReference type="AlphaFoldDB" id="A0A2S0RJ06"/>
<dbReference type="RefSeq" id="WP_108372788.1">
    <property type="nucleotide sequence ID" value="NZ_CP028811.1"/>
</dbReference>
<proteinExistence type="predicted"/>
<accession>A0A2S0RJ06</accession>
<gene>
    <name evidence="1" type="ORF">HYN48_13995</name>
</gene>
<keyword evidence="2" id="KW-1185">Reference proteome</keyword>
<dbReference type="OrthoDB" id="1122364at2"/>
<dbReference type="SUPFAM" id="SSF53137">
    <property type="entry name" value="Translational machinery components"/>
    <property type="match status" value="1"/>
</dbReference>